<organism evidence="1">
    <name type="scientific">marine sediment metagenome</name>
    <dbReference type="NCBI Taxonomy" id="412755"/>
    <lineage>
        <taxon>unclassified sequences</taxon>
        <taxon>metagenomes</taxon>
        <taxon>ecological metagenomes</taxon>
    </lineage>
</organism>
<reference evidence="1" key="1">
    <citation type="journal article" date="2015" name="Nature">
        <title>Complex archaea that bridge the gap between prokaryotes and eukaryotes.</title>
        <authorList>
            <person name="Spang A."/>
            <person name="Saw J.H."/>
            <person name="Jorgensen S.L."/>
            <person name="Zaremba-Niedzwiedzka K."/>
            <person name="Martijn J."/>
            <person name="Lind A.E."/>
            <person name="van Eijk R."/>
            <person name="Schleper C."/>
            <person name="Guy L."/>
            <person name="Ettema T.J."/>
        </authorList>
    </citation>
    <scope>NUCLEOTIDE SEQUENCE</scope>
</reference>
<protein>
    <submittedName>
        <fullName evidence="1">Uncharacterized protein</fullName>
    </submittedName>
</protein>
<sequence>MMLVKIDPKHVHHFGDTLQLDVQFPEYPDLPTYGLRLPIPVTKQQVKDAIKAKAQKAKAQMDKDTAMRDMLGTDIFEFNIEV</sequence>
<dbReference type="EMBL" id="LAZR01019071">
    <property type="protein sequence ID" value="KKL93895.1"/>
    <property type="molecule type" value="Genomic_DNA"/>
</dbReference>
<name>A0A0F9IJ94_9ZZZZ</name>
<dbReference type="AlphaFoldDB" id="A0A0F9IJ94"/>
<proteinExistence type="predicted"/>
<gene>
    <name evidence="1" type="ORF">LCGC14_1870130</name>
</gene>
<accession>A0A0F9IJ94</accession>
<evidence type="ECO:0000313" key="1">
    <source>
        <dbReference type="EMBL" id="KKL93895.1"/>
    </source>
</evidence>
<comment type="caution">
    <text evidence="1">The sequence shown here is derived from an EMBL/GenBank/DDBJ whole genome shotgun (WGS) entry which is preliminary data.</text>
</comment>